<dbReference type="InterPro" id="IPR006016">
    <property type="entry name" value="UspA"/>
</dbReference>
<dbReference type="AlphaFoldDB" id="A0A916NAW9"/>
<evidence type="ECO:0000256" key="1">
    <source>
        <dbReference type="ARBA" id="ARBA00008791"/>
    </source>
</evidence>
<dbReference type="Gene3D" id="3.40.50.620">
    <property type="entry name" value="HUPs"/>
    <property type="match status" value="2"/>
</dbReference>
<proteinExistence type="inferred from homology"/>
<feature type="domain" description="UspA" evidence="2">
    <location>
        <begin position="5"/>
        <end position="143"/>
    </location>
</feature>
<dbReference type="EMBL" id="OU015584">
    <property type="protein sequence ID" value="CAG5081617.1"/>
    <property type="molecule type" value="Genomic_DNA"/>
</dbReference>
<dbReference type="PANTHER" id="PTHR46268">
    <property type="entry name" value="STRESS RESPONSE PROTEIN NHAX"/>
    <property type="match status" value="1"/>
</dbReference>
<protein>
    <recommendedName>
        <fullName evidence="2">UspA domain-containing protein</fullName>
    </recommendedName>
</protein>
<organism evidence="3 4">
    <name type="scientific">Parvicella tangerina</name>
    <dbReference type="NCBI Taxonomy" id="2829795"/>
    <lineage>
        <taxon>Bacteria</taxon>
        <taxon>Pseudomonadati</taxon>
        <taxon>Bacteroidota</taxon>
        <taxon>Flavobacteriia</taxon>
        <taxon>Flavobacteriales</taxon>
        <taxon>Parvicellaceae</taxon>
        <taxon>Parvicella</taxon>
    </lineage>
</organism>
<dbReference type="InterPro" id="IPR006015">
    <property type="entry name" value="Universal_stress_UspA"/>
</dbReference>
<name>A0A916NAW9_9FLAO</name>
<evidence type="ECO:0000313" key="3">
    <source>
        <dbReference type="EMBL" id="CAG5081617.1"/>
    </source>
</evidence>
<dbReference type="KEGG" id="ptan:CRYO30217_01685"/>
<dbReference type="PRINTS" id="PR01438">
    <property type="entry name" value="UNVRSLSTRESS"/>
</dbReference>
<accession>A0A916NAW9</accession>
<evidence type="ECO:0000259" key="2">
    <source>
        <dbReference type="Pfam" id="PF00582"/>
    </source>
</evidence>
<dbReference type="CDD" id="cd00293">
    <property type="entry name" value="USP-like"/>
    <property type="match status" value="2"/>
</dbReference>
<comment type="similarity">
    <text evidence="1">Belongs to the universal stress protein A family.</text>
</comment>
<gene>
    <name evidence="3" type="ORF">CRYO30217_01685</name>
</gene>
<evidence type="ECO:0000313" key="4">
    <source>
        <dbReference type="Proteomes" id="UP000683507"/>
    </source>
</evidence>
<reference evidence="3" key="1">
    <citation type="submission" date="2021-04" db="EMBL/GenBank/DDBJ databases">
        <authorList>
            <person name="Rodrigo-Torres L."/>
            <person name="Arahal R. D."/>
            <person name="Lucena T."/>
        </authorList>
    </citation>
    <scope>NUCLEOTIDE SEQUENCE</scope>
    <source>
        <strain evidence="3">AS29M-1</strain>
    </source>
</reference>
<dbReference type="Pfam" id="PF00582">
    <property type="entry name" value="Usp"/>
    <property type="match status" value="2"/>
</dbReference>
<sequence>MSATTIIHPTDFSSCAKKALDHAIIFAKAYNCEILITHSIDNDRYTGFDQSGKTLLSKTEELIDQTEKALKELGKKVTEKGVKCSGQIYSGKLMSWLPQLIEENMPLFIVLGTTGAGTIGNKLFGSYASAVIDISKVPVLTVPVNSSFSNYQKLVFAEGLGDIEFKALRFMQDLTVKLNAELQVIHVTDEDAEGQSAILDQLENVKEADAGNNSRTSIKLIASKDYSAGIQGYINANSSDLIAIVRSNKNFFEKFLFGSLSDELIHYSNTPLLVFPA</sequence>
<feature type="domain" description="UspA" evidence="2">
    <location>
        <begin position="151"/>
        <end position="276"/>
    </location>
</feature>
<dbReference type="PANTHER" id="PTHR46268:SF6">
    <property type="entry name" value="UNIVERSAL STRESS PROTEIN UP12"/>
    <property type="match status" value="1"/>
</dbReference>
<dbReference type="SUPFAM" id="SSF52402">
    <property type="entry name" value="Adenine nucleotide alpha hydrolases-like"/>
    <property type="match status" value="2"/>
</dbReference>
<keyword evidence="4" id="KW-1185">Reference proteome</keyword>
<dbReference type="RefSeq" id="WP_258541876.1">
    <property type="nucleotide sequence ID" value="NZ_OU015584.1"/>
</dbReference>
<dbReference type="InterPro" id="IPR014729">
    <property type="entry name" value="Rossmann-like_a/b/a_fold"/>
</dbReference>
<dbReference type="Proteomes" id="UP000683507">
    <property type="component" value="Chromosome"/>
</dbReference>